<feature type="region of interest" description="Disordered" evidence="7">
    <location>
        <begin position="176"/>
        <end position="214"/>
    </location>
</feature>
<feature type="compositionally biased region" description="Polar residues" evidence="7">
    <location>
        <begin position="205"/>
        <end position="214"/>
    </location>
</feature>
<feature type="region of interest" description="Disordered" evidence="7">
    <location>
        <begin position="465"/>
        <end position="621"/>
    </location>
</feature>
<feature type="region of interest" description="Disordered" evidence="7">
    <location>
        <begin position="1391"/>
        <end position="1448"/>
    </location>
</feature>
<proteinExistence type="predicted"/>
<feature type="compositionally biased region" description="Basic and acidic residues" evidence="7">
    <location>
        <begin position="896"/>
        <end position="907"/>
    </location>
</feature>
<feature type="compositionally biased region" description="Low complexity" evidence="7">
    <location>
        <begin position="1004"/>
        <end position="1016"/>
    </location>
</feature>
<keyword evidence="6" id="KW-0539">Nucleus</keyword>
<keyword evidence="10" id="KW-1185">Reference proteome</keyword>
<gene>
    <name evidence="9" type="ORF">HXX76_015622</name>
</gene>
<comment type="caution">
    <text evidence="9">The sequence shown here is derived from an EMBL/GenBank/DDBJ whole genome shotgun (WGS) entry which is preliminary data.</text>
</comment>
<feature type="compositionally biased region" description="Low complexity" evidence="7">
    <location>
        <begin position="743"/>
        <end position="759"/>
    </location>
</feature>
<feature type="compositionally biased region" description="Acidic residues" evidence="7">
    <location>
        <begin position="1768"/>
        <end position="1777"/>
    </location>
</feature>
<accession>A0A835VRP6</accession>
<evidence type="ECO:0000256" key="5">
    <source>
        <dbReference type="ARBA" id="ARBA00023163"/>
    </source>
</evidence>
<feature type="compositionally biased region" description="Low complexity" evidence="7">
    <location>
        <begin position="652"/>
        <end position="661"/>
    </location>
</feature>
<name>A0A835VRP6_CHLIN</name>
<feature type="region of interest" description="Disordered" evidence="7">
    <location>
        <begin position="397"/>
        <end position="429"/>
    </location>
</feature>
<feature type="region of interest" description="Disordered" evidence="7">
    <location>
        <begin position="1038"/>
        <end position="1160"/>
    </location>
</feature>
<feature type="compositionally biased region" description="Basic and acidic residues" evidence="7">
    <location>
        <begin position="599"/>
        <end position="609"/>
    </location>
</feature>
<feature type="domain" description="RWP-RK" evidence="8">
    <location>
        <begin position="1603"/>
        <end position="1691"/>
    </location>
</feature>
<feature type="compositionally biased region" description="Gly residues" evidence="7">
    <location>
        <begin position="545"/>
        <end position="558"/>
    </location>
</feature>
<organism evidence="9 10">
    <name type="scientific">Chlamydomonas incerta</name>
    <dbReference type="NCBI Taxonomy" id="51695"/>
    <lineage>
        <taxon>Eukaryota</taxon>
        <taxon>Viridiplantae</taxon>
        <taxon>Chlorophyta</taxon>
        <taxon>core chlorophytes</taxon>
        <taxon>Chlorophyceae</taxon>
        <taxon>CS clade</taxon>
        <taxon>Chlamydomonadales</taxon>
        <taxon>Chlamydomonadaceae</taxon>
        <taxon>Chlamydomonas</taxon>
    </lineage>
</organism>
<dbReference type="Pfam" id="PF02042">
    <property type="entry name" value="RWP-RK"/>
    <property type="match status" value="3"/>
</dbReference>
<feature type="compositionally biased region" description="Low complexity" evidence="7">
    <location>
        <begin position="135"/>
        <end position="152"/>
    </location>
</feature>
<dbReference type="EMBL" id="JAEHOC010000089">
    <property type="protein sequence ID" value="KAG2422951.1"/>
    <property type="molecule type" value="Genomic_DNA"/>
</dbReference>
<feature type="compositionally biased region" description="Basic residues" evidence="7">
    <location>
        <begin position="1108"/>
        <end position="1120"/>
    </location>
</feature>
<dbReference type="PANTHER" id="PTHR46373">
    <property type="entry name" value="PROTEIN RKD4"/>
    <property type="match status" value="1"/>
</dbReference>
<feature type="region of interest" description="Disordered" evidence="7">
    <location>
        <begin position="877"/>
        <end position="1018"/>
    </location>
</feature>
<feature type="compositionally biased region" description="Gly residues" evidence="7">
    <location>
        <begin position="1151"/>
        <end position="1160"/>
    </location>
</feature>
<evidence type="ECO:0000256" key="1">
    <source>
        <dbReference type="ARBA" id="ARBA00004049"/>
    </source>
</evidence>
<keyword evidence="2" id="KW-0805">Transcription regulation</keyword>
<feature type="compositionally biased region" description="Low complexity" evidence="7">
    <location>
        <begin position="715"/>
        <end position="725"/>
    </location>
</feature>
<feature type="region of interest" description="Disordered" evidence="7">
    <location>
        <begin position="639"/>
        <end position="759"/>
    </location>
</feature>
<feature type="compositionally biased region" description="Low complexity" evidence="7">
    <location>
        <begin position="397"/>
        <end position="410"/>
    </location>
</feature>
<dbReference type="InterPro" id="IPR044607">
    <property type="entry name" value="RKD-like"/>
</dbReference>
<feature type="compositionally biased region" description="Low complexity" evidence="7">
    <location>
        <begin position="574"/>
        <end position="586"/>
    </location>
</feature>
<feature type="compositionally biased region" description="Low complexity" evidence="7">
    <location>
        <begin position="486"/>
        <end position="497"/>
    </location>
</feature>
<feature type="region of interest" description="Disordered" evidence="7">
    <location>
        <begin position="89"/>
        <end position="152"/>
    </location>
</feature>
<feature type="domain" description="RWP-RK" evidence="8">
    <location>
        <begin position="1250"/>
        <end position="1341"/>
    </location>
</feature>
<protein>
    <recommendedName>
        <fullName evidence="8">RWP-RK domain-containing protein</fullName>
    </recommendedName>
</protein>
<keyword evidence="5" id="KW-0804">Transcription</keyword>
<feature type="compositionally biased region" description="Low complexity" evidence="7">
    <location>
        <begin position="610"/>
        <end position="621"/>
    </location>
</feature>
<keyword evidence="4" id="KW-0238">DNA-binding</keyword>
<feature type="compositionally biased region" description="Polar residues" evidence="7">
    <location>
        <begin position="118"/>
        <end position="127"/>
    </location>
</feature>
<evidence type="ECO:0000256" key="2">
    <source>
        <dbReference type="ARBA" id="ARBA00023015"/>
    </source>
</evidence>
<feature type="compositionally biased region" description="Low complexity" evidence="7">
    <location>
        <begin position="98"/>
        <end position="108"/>
    </location>
</feature>
<feature type="region of interest" description="Disordered" evidence="7">
    <location>
        <begin position="274"/>
        <end position="307"/>
    </location>
</feature>
<feature type="compositionally biased region" description="Low complexity" evidence="7">
    <location>
        <begin position="176"/>
        <end position="198"/>
    </location>
</feature>
<evidence type="ECO:0000256" key="6">
    <source>
        <dbReference type="ARBA" id="ARBA00023242"/>
    </source>
</evidence>
<dbReference type="PANTHER" id="PTHR46373:SF2">
    <property type="entry name" value="RWP-RK DOMAIN-CONTAINING PROTEIN"/>
    <property type="match status" value="1"/>
</dbReference>
<dbReference type="GO" id="GO:0003700">
    <property type="term" value="F:DNA-binding transcription factor activity"/>
    <property type="evidence" value="ECO:0007669"/>
    <property type="project" value="InterPro"/>
</dbReference>
<evidence type="ECO:0000313" key="9">
    <source>
        <dbReference type="EMBL" id="KAG2422951.1"/>
    </source>
</evidence>
<feature type="region of interest" description="Disordered" evidence="7">
    <location>
        <begin position="1186"/>
        <end position="1266"/>
    </location>
</feature>
<feature type="region of interest" description="Disordered" evidence="7">
    <location>
        <begin position="1740"/>
        <end position="1801"/>
    </location>
</feature>
<sequence>MPAALAPALPPPARKAGAREAGREGSQTTVLTLCGNGSPAQPCKQPAEPRAAPVCGKRKQRNTPLARALRLVQAGGPAWQARAGRARFVEKSNGPGPGQAQRPAPATALSAKVRVLSSPPQQLQTGSEIAGRAVGQGAPAAPSGQQGGSAAPARLDAGLCTRARSLQVVGAVETSAAAAAVSGGQRDGAAGPQPGQQPNGPPGTSCGTEPNLPNLQQRWRARWPGCPPAESAAAVCAREAAAAAARLAAINAAAALPADSPYLPAVWEACAEQATGGGASQAREQEGHTPVQAHGPPRLEQQQEQRRRRRGLCVAESEYAACARQAAVAAARLAASEAAAGLPPDNPYALEACHGVGSGRSDEQAGDIWAQQRAQVLQQAARLQRALWATLRGSVSAGDGAAPGSGSAAASREHNVRPPSGQGQAVGMAGSAMLSGPSLGLAASAADGAGVSAAVPAAHLAAPEAGPDAQADVPAAAGGRHTSPQALAATAPGTAAAVYGNGSMEEDGSRSSTSSDTSGSSDQANTSCGSGATTGGSNESAAGGTSSGGGASGAGAQGGSSVIRSRGDMGGELGAAAGAEPRAAAADSLHALGPGRLRHSPERSPHWDGLDAAASSDAEAGGAAAGLVRQSQSWTQQLRAEDLPRWSDQELSDGSSISDIDSSGREDGDEAWGEATGQEELPQPEEEPSASDVTDPMLAAVLSQAAPDRRAGTQGAAAGVADSGSDGFGHPGAPADEELVAREAAPAAGVGPSGSEAEPPQLLAAGATAAGLAPLMDGATPAQQPQALLQATRGGAAGPDAAGVGAALSQSQLQQPQQCLQHVSLVVPTLVAPAGTQLQALPPWSVGSPLTSPSAAPGGAGRSVAAVPRIGMWQQHVVPGGSHTDAYELPEDHDDDMLGRAGGEHGSDQPLGSEGDADRGGTRAGGDAQRGFTALRGVAGGGGRGVAASPPRLSSASAPGRGLATPDSQRGRRRVLLHSMGVAGGRTPTSQPRTRGVAATTVSAGEAGPSAATAAGHGIGNFVEQGQLPWAEPVAATGPVSSAWQEPLLSPPRRSSRVHGAQQQQQRSEGRRQEEQSAGAAAHSHGRTEPNGGAIATGEPAGGDMTPKRRATAVRPKRQPLAHSTRPVEDARLQRSTRQQAAAASEAAGDGHPGTGARGGLAEGKLAAAAGAIGMVTRASSRGLHSCMPARQAPGAGTGHGRHGRQAVAHSQQQSAEDDQQDASDGTVSSYDGEDEDEEDTSEEDTRGAPASTGRRRSQASRTLRGAAGRLQLSDLRPLLHLPIEEAAQQLGMCRTVLTLRCRQLGIACWPARLLGILDRLEEQLLEEEARCGATTGSSKALLGDAAAREWLAQVTAARSALLEDPGGFAMPQPLLQLRRRLDKAAYKPRQLVARSQRQSADGDQDDSEGVARAGVGEDEDEEDVGGQGTRGAPASSGRRRSQASRTLRGAAGRLQLSDLRPLLHLYIEDAAQQLGMCRTVLTLRCRQLGIACWPARLLGILDRLEEQLLEEEARCGATTGSSKALLGDAAAREWLAQVTAARSALLEDPGGFAMPQPLLQLRRRLEKAAYKPRQLVARSQRQSADGDQDDSEGAARACDGEDIGGQDTRGAPASTGRRSRLQLSDLRPLLHLRIKEAARQLGLYRTGLISRCRQLGIACWPARLLRILDRLEEQLLEEEVRCSAPTGSSKALLGDAAAREWLAQVTAARSALLEDPGGFAMPQPLLQLRRRLDKAAYKPRQLVARSQRQSADGDQDDSEGVARAGVGEDEDEEDVGGQDTRGTPDSSGRRRSQAHAAGPL</sequence>
<feature type="region of interest" description="Disordered" evidence="7">
    <location>
        <begin position="1"/>
        <end position="63"/>
    </location>
</feature>
<keyword evidence="3" id="KW-0175">Coiled coil</keyword>
<dbReference type="Proteomes" id="UP000650467">
    <property type="component" value="Unassembled WGS sequence"/>
</dbReference>
<evidence type="ECO:0000313" key="10">
    <source>
        <dbReference type="Proteomes" id="UP000650467"/>
    </source>
</evidence>
<dbReference type="InterPro" id="IPR003035">
    <property type="entry name" value="RWP-RK_dom"/>
</dbReference>
<dbReference type="OrthoDB" id="6270329at2759"/>
<feature type="compositionally biased region" description="Low complexity" evidence="7">
    <location>
        <begin position="1134"/>
        <end position="1148"/>
    </location>
</feature>
<evidence type="ECO:0000256" key="3">
    <source>
        <dbReference type="ARBA" id="ARBA00023054"/>
    </source>
</evidence>
<feature type="compositionally biased region" description="Low complexity" evidence="7">
    <location>
        <begin position="510"/>
        <end position="544"/>
    </location>
</feature>
<feature type="compositionally biased region" description="Basic and acidic residues" evidence="7">
    <location>
        <begin position="639"/>
        <end position="648"/>
    </location>
</feature>
<evidence type="ECO:0000256" key="7">
    <source>
        <dbReference type="SAM" id="MobiDB-lite"/>
    </source>
</evidence>
<feature type="region of interest" description="Disordered" evidence="7">
    <location>
        <begin position="1575"/>
        <end position="1619"/>
    </location>
</feature>
<dbReference type="GO" id="GO:0003677">
    <property type="term" value="F:DNA binding"/>
    <property type="evidence" value="ECO:0007669"/>
    <property type="project" value="UniProtKB-KW"/>
</dbReference>
<dbReference type="PROSITE" id="PS51519">
    <property type="entry name" value="RWP_RK"/>
    <property type="match status" value="3"/>
</dbReference>
<feature type="compositionally biased region" description="Acidic residues" evidence="7">
    <location>
        <begin position="1232"/>
        <end position="1243"/>
    </location>
</feature>
<reference evidence="9" key="1">
    <citation type="journal article" date="2020" name="bioRxiv">
        <title>Comparative genomics of Chlamydomonas.</title>
        <authorList>
            <person name="Craig R.J."/>
            <person name="Hasan A.R."/>
            <person name="Ness R.W."/>
            <person name="Keightley P.D."/>
        </authorList>
    </citation>
    <scope>NUCLEOTIDE SEQUENCE</scope>
    <source>
        <strain evidence="9">SAG 7.73</strain>
    </source>
</reference>
<evidence type="ECO:0000259" key="8">
    <source>
        <dbReference type="PROSITE" id="PS51519"/>
    </source>
</evidence>
<feature type="compositionally biased region" description="Low complexity" evidence="7">
    <location>
        <begin position="946"/>
        <end position="959"/>
    </location>
</feature>
<evidence type="ECO:0000256" key="4">
    <source>
        <dbReference type="ARBA" id="ARBA00023125"/>
    </source>
</evidence>
<comment type="function">
    <text evidence="1">Putative transcription factor.</text>
</comment>
<feature type="domain" description="RWP-RK" evidence="8">
    <location>
        <begin position="1434"/>
        <end position="1525"/>
    </location>
</feature>